<evidence type="ECO:0000256" key="3">
    <source>
        <dbReference type="ARBA" id="ARBA00022538"/>
    </source>
</evidence>
<feature type="domain" description="Cation/H(+) antiporter central" evidence="12">
    <location>
        <begin position="521"/>
        <end position="652"/>
    </location>
</feature>
<feature type="domain" description="Cation/H+ exchanger transmembrane" evidence="11">
    <location>
        <begin position="78"/>
        <end position="462"/>
    </location>
</feature>
<dbReference type="GO" id="GO:0012505">
    <property type="term" value="C:endomembrane system"/>
    <property type="evidence" value="ECO:0007669"/>
    <property type="project" value="TreeGrafter"/>
</dbReference>
<dbReference type="Pfam" id="PF23256">
    <property type="entry name" value="CHX17_2nd"/>
    <property type="match status" value="1"/>
</dbReference>
<gene>
    <name evidence="14" type="ORF">C5167_040930</name>
</gene>
<dbReference type="GO" id="GO:0015297">
    <property type="term" value="F:antiporter activity"/>
    <property type="evidence" value="ECO:0007669"/>
    <property type="project" value="InterPro"/>
</dbReference>
<keyword evidence="15" id="KW-1185">Reference proteome</keyword>
<protein>
    <submittedName>
        <fullName evidence="14">Uncharacterized protein</fullName>
    </submittedName>
</protein>
<dbReference type="PANTHER" id="PTHR32468:SF66">
    <property type="entry name" value="CATION_H+ EXCHANGER DOMAIN-CONTAINING PROTEIN"/>
    <property type="match status" value="1"/>
</dbReference>
<feature type="transmembrane region" description="Helical" evidence="10">
    <location>
        <begin position="413"/>
        <end position="432"/>
    </location>
</feature>
<evidence type="ECO:0000256" key="5">
    <source>
        <dbReference type="ARBA" id="ARBA00022958"/>
    </source>
</evidence>
<keyword evidence="7" id="KW-0406">Ion transport</keyword>
<dbReference type="OMA" id="RRHECES"/>
<feature type="transmembrane region" description="Helical" evidence="10">
    <location>
        <begin position="87"/>
        <end position="107"/>
    </location>
</feature>
<evidence type="ECO:0000256" key="6">
    <source>
        <dbReference type="ARBA" id="ARBA00022989"/>
    </source>
</evidence>
<feature type="transmembrane region" description="Helical" evidence="10">
    <location>
        <begin position="197"/>
        <end position="219"/>
    </location>
</feature>
<keyword evidence="4 10" id="KW-0812">Transmembrane</keyword>
<feature type="transmembrane region" description="Helical" evidence="10">
    <location>
        <begin position="265"/>
        <end position="283"/>
    </location>
</feature>
<keyword evidence="3" id="KW-0633">Potassium transport</keyword>
<feature type="transmembrane region" description="Helical" evidence="10">
    <location>
        <begin position="159"/>
        <end position="185"/>
    </location>
</feature>
<evidence type="ECO:0000256" key="1">
    <source>
        <dbReference type="ARBA" id="ARBA00004141"/>
    </source>
</evidence>
<evidence type="ECO:0000256" key="10">
    <source>
        <dbReference type="SAM" id="Phobius"/>
    </source>
</evidence>
<feature type="transmembrane region" description="Helical" evidence="10">
    <location>
        <begin position="386"/>
        <end position="407"/>
    </location>
</feature>
<name>A0A4Y7IGF3_PAPSO</name>
<dbReference type="GO" id="GO:0006885">
    <property type="term" value="P:regulation of pH"/>
    <property type="evidence" value="ECO:0007669"/>
    <property type="project" value="TreeGrafter"/>
</dbReference>
<evidence type="ECO:0000313" key="14">
    <source>
        <dbReference type="EMBL" id="RZC47987.1"/>
    </source>
</evidence>
<evidence type="ECO:0000259" key="13">
    <source>
        <dbReference type="Pfam" id="PF23259"/>
    </source>
</evidence>
<proteinExistence type="inferred from homology"/>
<dbReference type="Proteomes" id="UP000316621">
    <property type="component" value="Chromosome 1"/>
</dbReference>
<feature type="transmembrane region" description="Helical" evidence="10">
    <location>
        <begin position="231"/>
        <end position="253"/>
    </location>
</feature>
<feature type="transmembrane region" description="Helical" evidence="10">
    <location>
        <begin position="304"/>
        <end position="327"/>
    </location>
</feature>
<evidence type="ECO:0000256" key="2">
    <source>
        <dbReference type="ARBA" id="ARBA00022448"/>
    </source>
</evidence>
<keyword evidence="2" id="KW-0813">Transport</keyword>
<dbReference type="InterPro" id="IPR006153">
    <property type="entry name" value="Cation/H_exchanger_TM"/>
</dbReference>
<sequence>MDFRGILAESPLDVPTVIKNCQGYFGNVSEKHEFIGKNFVMWEVLPLQLLQRKSNMWLGDDPFNYSLPVFLAQISITALVTSTMEFLLKPIGVTSFVAQMIGAIITGPSGVGRSWLMANKIFTYSSLYVLETVQYFGSMFFLFLIGVKSDMGMVKRSGKMAWVVGFLSFLLPVILSSAVAFITVSRNHTFFPTDAAMGFYAIAGLTSVSSPHVINAFLSDLKLLNSELGRIAVSASMVSGCCSLLSVFLVLTIVQSSRATVAYSFWWTILSCLLIILVILYVIRPIMYWINKRTADNMVVKEGYLIFIFLTVLVSSLLGEIVGQHYLVGPLLLGLVVPPGPPLGAAIENKLECFVTGILVPVIVIARACVFQVYDIRMSTFWGVQLISLFSFFGKLLGTLIPAFYSGMPYQDAIILGLIMNVQGVLDIQIWVRSISLQLISRELYGCLVLTMVIFTGAISIIVKFFYDPSSKYASYRRKTIQHSKPNAELRILACVYHEENVPSIVKLLEASNATTYSPICVYALHLVQLQGRATPLLIAHKTRPRTENSDMDPTTRIIMNSFSLYAHHNRGIVSLNSFTAISPYNIMHEDVCSLGFDKRTSLIIIPFHHQHPAILSKSVSSSAIRRVNMNILKKAPCSVGILIDKGETRPSTLGGMSNSSSPVSKVLVIFLSGPDDREALAYGARIGDDVNVNLTVIRFMQSDDRMQQQRTKEKKLDDDAIYAFRHQTAGFKNVEYIEEAVKDGVDLISSIKEMERSFELVIVGRDHGQESLKLFAAFSEWNEFPELGIIGDMLVSSDSKASGCILVMQQRPPKEEERIQKIKSLK</sequence>
<feature type="transmembrane region" description="Helical" evidence="10">
    <location>
        <begin position="63"/>
        <end position="80"/>
    </location>
</feature>
<evidence type="ECO:0000256" key="9">
    <source>
        <dbReference type="ARBA" id="ARBA00038341"/>
    </source>
</evidence>
<dbReference type="GO" id="GO:1902600">
    <property type="term" value="P:proton transmembrane transport"/>
    <property type="evidence" value="ECO:0007669"/>
    <property type="project" value="InterPro"/>
</dbReference>
<evidence type="ECO:0000256" key="8">
    <source>
        <dbReference type="ARBA" id="ARBA00023136"/>
    </source>
</evidence>
<comment type="similarity">
    <text evidence="9">Belongs to the monovalent cation:proton antiporter 2 (CPA2) transporter (TC 2.A.37) family. CHX (TC 2.A.37.4) subfamily.</text>
</comment>
<dbReference type="AlphaFoldDB" id="A0A4Y7IGF3"/>
<evidence type="ECO:0000313" key="15">
    <source>
        <dbReference type="Proteomes" id="UP000316621"/>
    </source>
</evidence>
<accession>A0A4Y7IGF3</accession>
<dbReference type="Gene3D" id="1.20.1530.20">
    <property type="match status" value="1"/>
</dbReference>
<evidence type="ECO:0000256" key="4">
    <source>
        <dbReference type="ARBA" id="ARBA00022692"/>
    </source>
</evidence>
<evidence type="ECO:0000259" key="11">
    <source>
        <dbReference type="Pfam" id="PF00999"/>
    </source>
</evidence>
<evidence type="ECO:0000259" key="12">
    <source>
        <dbReference type="Pfam" id="PF23256"/>
    </source>
</evidence>
<dbReference type="InterPro" id="IPR057291">
    <property type="entry name" value="CHX17_2nd"/>
</dbReference>
<feature type="transmembrane region" description="Helical" evidence="10">
    <location>
        <begin position="444"/>
        <end position="467"/>
    </location>
</feature>
<dbReference type="OrthoDB" id="1868855at2759"/>
<dbReference type="InterPro" id="IPR050794">
    <property type="entry name" value="CPA2_transporter"/>
</dbReference>
<feature type="domain" description="Cation/H(+) antiporter C-terminal" evidence="13">
    <location>
        <begin position="667"/>
        <end position="812"/>
    </location>
</feature>
<keyword evidence="5" id="KW-0630">Potassium</keyword>
<dbReference type="PANTHER" id="PTHR32468">
    <property type="entry name" value="CATION/H + ANTIPORTER"/>
    <property type="match status" value="1"/>
</dbReference>
<dbReference type="InterPro" id="IPR038770">
    <property type="entry name" value="Na+/solute_symporter_sf"/>
</dbReference>
<comment type="subcellular location">
    <subcellularLocation>
        <location evidence="1">Membrane</location>
        <topology evidence="1">Multi-pass membrane protein</topology>
    </subcellularLocation>
</comment>
<dbReference type="EMBL" id="CM010715">
    <property type="protein sequence ID" value="RZC47987.1"/>
    <property type="molecule type" value="Genomic_DNA"/>
</dbReference>
<reference evidence="14 15" key="1">
    <citation type="journal article" date="2018" name="Science">
        <title>The opium poppy genome and morphinan production.</title>
        <authorList>
            <person name="Guo L."/>
            <person name="Winzer T."/>
            <person name="Yang X."/>
            <person name="Li Y."/>
            <person name="Ning Z."/>
            <person name="He Z."/>
            <person name="Teodor R."/>
            <person name="Lu Y."/>
            <person name="Bowser T.A."/>
            <person name="Graham I.A."/>
            <person name="Ye K."/>
        </authorList>
    </citation>
    <scope>NUCLEOTIDE SEQUENCE [LARGE SCALE GENOMIC DNA]</scope>
    <source>
        <strain evidence="15">cv. HN1</strain>
        <tissue evidence="14">Leaves</tissue>
    </source>
</reference>
<keyword evidence="6 10" id="KW-1133">Transmembrane helix</keyword>
<dbReference type="Pfam" id="PF23259">
    <property type="entry name" value="CHX17_C"/>
    <property type="match status" value="1"/>
</dbReference>
<dbReference type="InterPro" id="IPR057290">
    <property type="entry name" value="CHX17_C"/>
</dbReference>
<organism evidence="14 15">
    <name type="scientific">Papaver somniferum</name>
    <name type="common">Opium poppy</name>
    <dbReference type="NCBI Taxonomy" id="3469"/>
    <lineage>
        <taxon>Eukaryota</taxon>
        <taxon>Viridiplantae</taxon>
        <taxon>Streptophyta</taxon>
        <taxon>Embryophyta</taxon>
        <taxon>Tracheophyta</taxon>
        <taxon>Spermatophyta</taxon>
        <taxon>Magnoliopsida</taxon>
        <taxon>Ranunculales</taxon>
        <taxon>Papaveraceae</taxon>
        <taxon>Papaveroideae</taxon>
        <taxon>Papaver</taxon>
    </lineage>
</organism>
<evidence type="ECO:0000256" key="7">
    <source>
        <dbReference type="ARBA" id="ARBA00023065"/>
    </source>
</evidence>
<feature type="transmembrane region" description="Helical" evidence="10">
    <location>
        <begin position="127"/>
        <end position="147"/>
    </location>
</feature>
<dbReference type="Pfam" id="PF00999">
    <property type="entry name" value="Na_H_Exchanger"/>
    <property type="match status" value="1"/>
</dbReference>
<dbReference type="GO" id="GO:0006813">
    <property type="term" value="P:potassium ion transport"/>
    <property type="evidence" value="ECO:0007669"/>
    <property type="project" value="UniProtKB-KW"/>
</dbReference>
<dbReference type="Gramene" id="RZC47987">
    <property type="protein sequence ID" value="RZC47987"/>
    <property type="gene ID" value="C5167_040930"/>
</dbReference>
<keyword evidence="8 10" id="KW-0472">Membrane</keyword>
<dbReference type="GO" id="GO:0016020">
    <property type="term" value="C:membrane"/>
    <property type="evidence" value="ECO:0007669"/>
    <property type="project" value="UniProtKB-SubCell"/>
</dbReference>
<feature type="transmembrane region" description="Helical" evidence="10">
    <location>
        <begin position="354"/>
        <end position="374"/>
    </location>
</feature>